<dbReference type="Proteomes" id="UP000242515">
    <property type="component" value="Unassembled WGS sequence"/>
</dbReference>
<dbReference type="AlphaFoldDB" id="A0A1H9KFC5"/>
<name>A0A1H9KFC5_9GAMM</name>
<evidence type="ECO:0008006" key="3">
    <source>
        <dbReference type="Google" id="ProtNLM"/>
    </source>
</evidence>
<gene>
    <name evidence="1" type="ORF">SAMN05216522_10996</name>
</gene>
<keyword evidence="2" id="KW-1185">Reference proteome</keyword>
<dbReference type="Pfam" id="PF22673">
    <property type="entry name" value="MCP-like_PDC_1"/>
    <property type="match status" value="1"/>
</dbReference>
<protein>
    <recommendedName>
        <fullName evidence="3">Cache domain-containing protein</fullName>
    </recommendedName>
</protein>
<accession>A0A1H9KFC5</accession>
<dbReference type="CDD" id="cd12913">
    <property type="entry name" value="PDC1_MCP_like"/>
    <property type="match status" value="1"/>
</dbReference>
<evidence type="ECO:0000313" key="1">
    <source>
        <dbReference type="EMBL" id="SEQ97553.1"/>
    </source>
</evidence>
<organism evidence="1 2">
    <name type="scientific">Rosenbergiella nectarea</name>
    <dbReference type="NCBI Taxonomy" id="988801"/>
    <lineage>
        <taxon>Bacteria</taxon>
        <taxon>Pseudomonadati</taxon>
        <taxon>Pseudomonadota</taxon>
        <taxon>Gammaproteobacteria</taxon>
        <taxon>Enterobacterales</taxon>
        <taxon>Erwiniaceae</taxon>
        <taxon>Rosenbergiella</taxon>
    </lineage>
</organism>
<reference evidence="2" key="1">
    <citation type="submission" date="2016-10" db="EMBL/GenBank/DDBJ databases">
        <authorList>
            <person name="Varghese N."/>
            <person name="Submissions S."/>
        </authorList>
    </citation>
    <scope>NUCLEOTIDE SEQUENCE [LARGE SCALE GENOMIC DNA]</scope>
    <source>
        <strain evidence="2">8N4</strain>
    </source>
</reference>
<proteinExistence type="predicted"/>
<dbReference type="STRING" id="988801.SAMN05216522_10996"/>
<dbReference type="EMBL" id="FOGC01000009">
    <property type="protein sequence ID" value="SEQ97553.1"/>
    <property type="molecule type" value="Genomic_DNA"/>
</dbReference>
<sequence length="235" mass="27151">MPLGKIKRKSEESFSLIEKTTREFSITISQMISESKKIVDINLKLEKKIKENMLFLAEKLLSQQDLLSGAGFALYNESTTRSWEIAWLYRPQSHRLAKNYCLNKASQHLVDYQTFSWFSTVKETKEGYLHGPYVDYVCNSTYTLTYLYPVYFDKQLIGVAAADVMVGQLERILRDTLANERLPIVMTTPSGRIFFSNLPNYRVGELKSRSALIAHLRSQYFTLWDEDSEYGAIPP</sequence>
<dbReference type="Gene3D" id="3.30.450.20">
    <property type="entry name" value="PAS domain"/>
    <property type="match status" value="1"/>
</dbReference>
<evidence type="ECO:0000313" key="2">
    <source>
        <dbReference type="Proteomes" id="UP000242515"/>
    </source>
</evidence>